<comment type="caution">
    <text evidence="1">The sequence shown here is derived from an EMBL/GenBank/DDBJ whole genome shotgun (WGS) entry which is preliminary data.</text>
</comment>
<evidence type="ECO:0000313" key="1">
    <source>
        <dbReference type="EMBL" id="MEJ8571265.1"/>
    </source>
</evidence>
<gene>
    <name evidence="1" type="ORF">V3328_07260</name>
</gene>
<dbReference type="AlphaFoldDB" id="A0AAW9RSK0"/>
<accession>A0AAW9RSK0</accession>
<dbReference type="EMBL" id="JAZHOF010000003">
    <property type="protein sequence ID" value="MEJ8571265.1"/>
    <property type="molecule type" value="Genomic_DNA"/>
</dbReference>
<protein>
    <submittedName>
        <fullName evidence="1">Uncharacterized protein</fullName>
    </submittedName>
</protein>
<dbReference type="Proteomes" id="UP001378188">
    <property type="component" value="Unassembled WGS sequence"/>
</dbReference>
<sequence>MTATTATAQPRERTDYFTVMQDVMSVMQHRRATYEILVAAGHRRADPTEERIIGSLEKAAELAEWAHYRKGGA</sequence>
<organism evidence="1 2">
    <name type="scientific">Microbaculum marinum</name>
    <dbReference type="NCBI Taxonomy" id="1764581"/>
    <lineage>
        <taxon>Bacteria</taxon>
        <taxon>Pseudomonadati</taxon>
        <taxon>Pseudomonadota</taxon>
        <taxon>Alphaproteobacteria</taxon>
        <taxon>Hyphomicrobiales</taxon>
        <taxon>Tepidamorphaceae</taxon>
        <taxon>Microbaculum</taxon>
    </lineage>
</organism>
<reference evidence="1 2" key="1">
    <citation type="submission" date="2024-02" db="EMBL/GenBank/DDBJ databases">
        <title>Genome analysis and characterization of Microbaculum marinisediminis sp. nov., isolated from marine sediment.</title>
        <authorList>
            <person name="Du Z.-J."/>
            <person name="Ye Y.-Q."/>
            <person name="Zhang Z.-R."/>
            <person name="Yuan S.-M."/>
            <person name="Zhang X.-Y."/>
        </authorList>
    </citation>
    <scope>NUCLEOTIDE SEQUENCE [LARGE SCALE GENOMIC DNA]</scope>
    <source>
        <strain evidence="1 2">SDUM1044001</strain>
    </source>
</reference>
<keyword evidence="2" id="KW-1185">Reference proteome</keyword>
<evidence type="ECO:0000313" key="2">
    <source>
        <dbReference type="Proteomes" id="UP001378188"/>
    </source>
</evidence>
<proteinExistence type="predicted"/>
<name>A0AAW9RSK0_9HYPH</name>
<dbReference type="RefSeq" id="WP_340328968.1">
    <property type="nucleotide sequence ID" value="NZ_JAZHOF010000003.1"/>
</dbReference>